<organism evidence="1">
    <name type="scientific">marine sediment metagenome</name>
    <dbReference type="NCBI Taxonomy" id="412755"/>
    <lineage>
        <taxon>unclassified sequences</taxon>
        <taxon>metagenomes</taxon>
        <taxon>ecological metagenomes</taxon>
    </lineage>
</organism>
<reference evidence="1" key="1">
    <citation type="journal article" date="2015" name="Nature">
        <title>Complex archaea that bridge the gap between prokaryotes and eukaryotes.</title>
        <authorList>
            <person name="Spang A."/>
            <person name="Saw J.H."/>
            <person name="Jorgensen S.L."/>
            <person name="Zaremba-Niedzwiedzka K."/>
            <person name="Martijn J."/>
            <person name="Lind A.E."/>
            <person name="van Eijk R."/>
            <person name="Schleper C."/>
            <person name="Guy L."/>
            <person name="Ettema T.J."/>
        </authorList>
    </citation>
    <scope>NUCLEOTIDE SEQUENCE</scope>
</reference>
<evidence type="ECO:0000313" key="1">
    <source>
        <dbReference type="EMBL" id="KKN03877.1"/>
    </source>
</evidence>
<accession>A0A0F9MWT2</accession>
<proteinExistence type="predicted"/>
<dbReference type="AlphaFoldDB" id="A0A0F9MWT2"/>
<protein>
    <submittedName>
        <fullName evidence="1">Uncharacterized protein</fullName>
    </submittedName>
</protein>
<name>A0A0F9MWT2_9ZZZZ</name>
<comment type="caution">
    <text evidence="1">The sequence shown here is derived from an EMBL/GenBank/DDBJ whole genome shotgun (WGS) entry which is preliminary data.</text>
</comment>
<gene>
    <name evidence="1" type="ORF">LCGC14_1103280</name>
</gene>
<dbReference type="EMBL" id="LAZR01004985">
    <property type="protein sequence ID" value="KKN03877.1"/>
    <property type="molecule type" value="Genomic_DNA"/>
</dbReference>
<sequence length="120" mass="13979">MVWVGEREIIMPRGWVVLYKDGTAICEDDMHWKKLPNKKEIKKVLMKYEDRLWSIDNQEHYTVPTTKGYHDISISAGGASISPQGIHSRTIGYYDMENKCKVILRCEEANGKVTWEVKDF</sequence>